<dbReference type="EC" id="1.11.1.24" evidence="1"/>
<evidence type="ECO:0000256" key="7">
    <source>
        <dbReference type="ARBA" id="ARBA00032824"/>
    </source>
</evidence>
<dbReference type="PANTHER" id="PTHR42801">
    <property type="entry name" value="THIOREDOXIN-DEPENDENT PEROXIDE REDUCTASE"/>
    <property type="match status" value="1"/>
</dbReference>
<evidence type="ECO:0000256" key="3">
    <source>
        <dbReference type="ARBA" id="ARBA00022862"/>
    </source>
</evidence>
<protein>
    <recommendedName>
        <fullName evidence="1">thioredoxin-dependent peroxiredoxin</fullName>
        <ecNumber evidence="1">1.11.1.24</ecNumber>
    </recommendedName>
    <alternativeName>
        <fullName evidence="7">Thioredoxin peroxidase</fullName>
    </alternativeName>
</protein>
<dbReference type="InterPro" id="IPR050924">
    <property type="entry name" value="Peroxiredoxin_BCP/PrxQ"/>
</dbReference>
<dbReference type="EMBL" id="NSKC01000010">
    <property type="protein sequence ID" value="PAU81544.1"/>
    <property type="molecule type" value="Genomic_DNA"/>
</dbReference>
<keyword evidence="3" id="KW-0049">Antioxidant</keyword>
<dbReference type="InterPro" id="IPR036249">
    <property type="entry name" value="Thioredoxin-like_sf"/>
</dbReference>
<dbReference type="Gene3D" id="3.40.30.10">
    <property type="entry name" value="Glutaredoxin"/>
    <property type="match status" value="1"/>
</dbReference>
<evidence type="ECO:0000256" key="1">
    <source>
        <dbReference type="ARBA" id="ARBA00013017"/>
    </source>
</evidence>
<organism evidence="11 12">
    <name type="scientific">Halorubrum salipaludis</name>
    <dbReference type="NCBI Taxonomy" id="2032630"/>
    <lineage>
        <taxon>Archaea</taxon>
        <taxon>Methanobacteriati</taxon>
        <taxon>Methanobacteriota</taxon>
        <taxon>Stenosarchaea group</taxon>
        <taxon>Halobacteria</taxon>
        <taxon>Halobacteriales</taxon>
        <taxon>Haloferacaceae</taxon>
        <taxon>Halorubrum</taxon>
    </lineage>
</organism>
<dbReference type="InterPro" id="IPR013766">
    <property type="entry name" value="Thioredoxin_domain"/>
</dbReference>
<dbReference type="Proteomes" id="UP000218083">
    <property type="component" value="Unassembled WGS sequence"/>
</dbReference>
<comment type="caution">
    <text evidence="11">The sequence shown here is derived from an EMBL/GenBank/DDBJ whole genome shotgun (WGS) entry which is preliminary data.</text>
</comment>
<proteinExistence type="inferred from homology"/>
<evidence type="ECO:0000256" key="4">
    <source>
        <dbReference type="ARBA" id="ARBA00023002"/>
    </source>
</evidence>
<dbReference type="GO" id="GO:0034599">
    <property type="term" value="P:cellular response to oxidative stress"/>
    <property type="evidence" value="ECO:0007669"/>
    <property type="project" value="TreeGrafter"/>
</dbReference>
<dbReference type="GO" id="GO:0008379">
    <property type="term" value="F:thioredoxin peroxidase activity"/>
    <property type="evidence" value="ECO:0007669"/>
    <property type="project" value="TreeGrafter"/>
</dbReference>
<name>A0A2A2F9Y7_9EURY</name>
<feature type="domain" description="Thioredoxin" evidence="10">
    <location>
        <begin position="22"/>
        <end position="178"/>
    </location>
</feature>
<dbReference type="Pfam" id="PF00578">
    <property type="entry name" value="AhpC-TSA"/>
    <property type="match status" value="1"/>
</dbReference>
<dbReference type="PROSITE" id="PS51352">
    <property type="entry name" value="THIOREDOXIN_2"/>
    <property type="match status" value="1"/>
</dbReference>
<comment type="similarity">
    <text evidence="8">Belongs to the peroxiredoxin family. BCP/PrxQ subfamily.</text>
</comment>
<dbReference type="AlphaFoldDB" id="A0A2A2F9Y7"/>
<dbReference type="SUPFAM" id="SSF52833">
    <property type="entry name" value="Thioredoxin-like"/>
    <property type="match status" value="1"/>
</dbReference>
<accession>A0A2A2F9Y7</accession>
<gene>
    <name evidence="11" type="ORF">CK500_14725</name>
</gene>
<evidence type="ECO:0000256" key="6">
    <source>
        <dbReference type="ARBA" id="ARBA00023284"/>
    </source>
</evidence>
<evidence type="ECO:0000256" key="8">
    <source>
        <dbReference type="ARBA" id="ARBA00038489"/>
    </source>
</evidence>
<evidence type="ECO:0000256" key="2">
    <source>
        <dbReference type="ARBA" id="ARBA00022559"/>
    </source>
</evidence>
<evidence type="ECO:0000313" key="11">
    <source>
        <dbReference type="EMBL" id="PAU81544.1"/>
    </source>
</evidence>
<keyword evidence="2" id="KW-0575">Peroxidase</keyword>
<evidence type="ECO:0000259" key="10">
    <source>
        <dbReference type="PROSITE" id="PS51352"/>
    </source>
</evidence>
<reference evidence="11 12" key="1">
    <citation type="submission" date="2017-08" db="EMBL/GenBank/DDBJ databases">
        <title>The strain WRN001 was isolated from Binhai saline alkaline soil, Tianjin, China.</title>
        <authorList>
            <person name="Liu D."/>
            <person name="Zhang G."/>
        </authorList>
    </citation>
    <scope>NUCLEOTIDE SEQUENCE [LARGE SCALE GENOMIC DNA]</scope>
    <source>
        <strain evidence="11 12">WN019</strain>
    </source>
</reference>
<dbReference type="GO" id="GO:0005737">
    <property type="term" value="C:cytoplasm"/>
    <property type="evidence" value="ECO:0007669"/>
    <property type="project" value="TreeGrafter"/>
</dbReference>
<keyword evidence="6" id="KW-0676">Redox-active center</keyword>
<comment type="catalytic activity">
    <reaction evidence="9">
        <text>a hydroperoxide + [thioredoxin]-dithiol = an alcohol + [thioredoxin]-disulfide + H2O</text>
        <dbReference type="Rhea" id="RHEA:62620"/>
        <dbReference type="Rhea" id="RHEA-COMP:10698"/>
        <dbReference type="Rhea" id="RHEA-COMP:10700"/>
        <dbReference type="ChEBI" id="CHEBI:15377"/>
        <dbReference type="ChEBI" id="CHEBI:29950"/>
        <dbReference type="ChEBI" id="CHEBI:30879"/>
        <dbReference type="ChEBI" id="CHEBI:35924"/>
        <dbReference type="ChEBI" id="CHEBI:50058"/>
        <dbReference type="EC" id="1.11.1.24"/>
    </reaction>
</comment>
<keyword evidence="12" id="KW-1185">Reference proteome</keyword>
<evidence type="ECO:0000256" key="5">
    <source>
        <dbReference type="ARBA" id="ARBA00023157"/>
    </source>
</evidence>
<dbReference type="PANTHER" id="PTHR42801:SF22">
    <property type="entry name" value="PEROXIREDOXIN SLL0755-RELATED"/>
    <property type="match status" value="1"/>
</dbReference>
<dbReference type="GO" id="GO:0045454">
    <property type="term" value="P:cell redox homeostasis"/>
    <property type="evidence" value="ECO:0007669"/>
    <property type="project" value="TreeGrafter"/>
</dbReference>
<sequence length="184" mass="21275">MKIVRQSRDNYFQTRIRHTNMVQVGDTAPDFTLTGTQGDEVREFSLSAFAAGRPAMLVFYVYDFSPVCADQMCELNDMEMLTFNDEIAVLGISPDGPYSHQQFIDRNNLSYPLLTDEEKQVYDQYEMLEETTAGKRNQKRGIVLLDADRTVRYRWVADDNWASWDMEPLNEAYEISQELGSPNK</sequence>
<evidence type="ECO:0000313" key="12">
    <source>
        <dbReference type="Proteomes" id="UP000218083"/>
    </source>
</evidence>
<evidence type="ECO:0000256" key="9">
    <source>
        <dbReference type="ARBA" id="ARBA00049091"/>
    </source>
</evidence>
<dbReference type="InterPro" id="IPR000866">
    <property type="entry name" value="AhpC/TSA"/>
</dbReference>
<keyword evidence="5" id="KW-1015">Disulfide bond</keyword>
<keyword evidence="4" id="KW-0560">Oxidoreductase</keyword>